<dbReference type="InterPro" id="IPR000944">
    <property type="entry name" value="Tscrpt_reg_Rrf2"/>
</dbReference>
<dbReference type="NCBIfam" id="TIGR00738">
    <property type="entry name" value="rrf2_super"/>
    <property type="match status" value="1"/>
</dbReference>
<dbReference type="STRING" id="1913578.LPB140_02045"/>
<dbReference type="PANTHER" id="PTHR33221">
    <property type="entry name" value="WINGED HELIX-TURN-HELIX TRANSCRIPTIONAL REGULATOR, RRF2 FAMILY"/>
    <property type="match status" value="1"/>
</dbReference>
<gene>
    <name evidence="1" type="ORF">LPB140_02045</name>
</gene>
<dbReference type="InterPro" id="IPR030489">
    <property type="entry name" value="TR_Rrf2-type_CS"/>
</dbReference>
<sequence>MRLSNMADYAVVLMCAAARHCGGVRVSATDLSDETGLNLPTTQKLVSILAKAGLIKSTRGIGGGILLSRPAAAISLADIIEAVEGPIGMTICCDDHRAACALETNCEVKPHWPIVNAKLRETLGAVSLSILANGGEAISATPYKMVKMNENESMSI</sequence>
<dbReference type="Gene3D" id="1.10.10.10">
    <property type="entry name" value="Winged helix-like DNA-binding domain superfamily/Winged helix DNA-binding domain"/>
    <property type="match status" value="1"/>
</dbReference>
<evidence type="ECO:0000313" key="2">
    <source>
        <dbReference type="Proteomes" id="UP000242561"/>
    </source>
</evidence>
<dbReference type="PROSITE" id="PS01332">
    <property type="entry name" value="HTH_RRF2_1"/>
    <property type="match status" value="1"/>
</dbReference>
<dbReference type="AlphaFoldDB" id="A0A1L3J9Q1"/>
<accession>A0A1L3J9Q1</accession>
<dbReference type="RefSeq" id="WP_072558460.1">
    <property type="nucleotide sequence ID" value="NZ_CP018154.1"/>
</dbReference>
<evidence type="ECO:0000313" key="1">
    <source>
        <dbReference type="EMBL" id="APG61813.1"/>
    </source>
</evidence>
<dbReference type="GO" id="GO:0005829">
    <property type="term" value="C:cytosol"/>
    <property type="evidence" value="ECO:0007669"/>
    <property type="project" value="TreeGrafter"/>
</dbReference>
<reference evidence="1 2" key="1">
    <citation type="submission" date="2016-11" db="EMBL/GenBank/DDBJ databases">
        <title>Sphingorhabdus sp. LPB0140, isolated from marine environment.</title>
        <authorList>
            <person name="Kim E."/>
            <person name="Yi H."/>
        </authorList>
    </citation>
    <scope>NUCLEOTIDE SEQUENCE [LARGE SCALE GENOMIC DNA]</scope>
    <source>
        <strain evidence="1 2">LPB0140</strain>
    </source>
</reference>
<dbReference type="SUPFAM" id="SSF46785">
    <property type="entry name" value="Winged helix' DNA-binding domain"/>
    <property type="match status" value="1"/>
</dbReference>
<dbReference type="Pfam" id="PF02082">
    <property type="entry name" value="Rrf2"/>
    <property type="match status" value="1"/>
</dbReference>
<dbReference type="InterPro" id="IPR036388">
    <property type="entry name" value="WH-like_DNA-bd_sf"/>
</dbReference>
<dbReference type="GO" id="GO:0003700">
    <property type="term" value="F:DNA-binding transcription factor activity"/>
    <property type="evidence" value="ECO:0007669"/>
    <property type="project" value="TreeGrafter"/>
</dbReference>
<dbReference type="PANTHER" id="PTHR33221:SF2">
    <property type="entry name" value="TRANSCRIPTIONAL REGULATOR"/>
    <property type="match status" value="1"/>
</dbReference>
<protein>
    <submittedName>
        <fullName evidence="1">SUF system Fe-S cluster assembly regulator</fullName>
    </submittedName>
</protein>
<name>A0A1L3J9Q1_9SPHN</name>
<dbReference type="OrthoDB" id="9808360at2"/>
<keyword evidence="2" id="KW-1185">Reference proteome</keyword>
<dbReference type="PROSITE" id="PS51197">
    <property type="entry name" value="HTH_RRF2_2"/>
    <property type="match status" value="1"/>
</dbReference>
<dbReference type="Proteomes" id="UP000242561">
    <property type="component" value="Chromosome"/>
</dbReference>
<organism evidence="1 2">
    <name type="scientific">Sphingorhabdus lutea</name>
    <dbReference type="NCBI Taxonomy" id="1913578"/>
    <lineage>
        <taxon>Bacteria</taxon>
        <taxon>Pseudomonadati</taxon>
        <taxon>Pseudomonadota</taxon>
        <taxon>Alphaproteobacteria</taxon>
        <taxon>Sphingomonadales</taxon>
        <taxon>Sphingomonadaceae</taxon>
        <taxon>Sphingorhabdus</taxon>
    </lineage>
</organism>
<dbReference type="InterPro" id="IPR014290">
    <property type="entry name" value="SUF_FeS_clus_asmbl_reg"/>
</dbReference>
<proteinExistence type="predicted"/>
<dbReference type="InterPro" id="IPR036390">
    <property type="entry name" value="WH_DNA-bd_sf"/>
</dbReference>
<dbReference type="NCBIfam" id="TIGR02944">
    <property type="entry name" value="suf_reg_Xantho"/>
    <property type="match status" value="1"/>
</dbReference>
<dbReference type="KEGG" id="sphl:LPB140_02045"/>
<dbReference type="EMBL" id="CP018154">
    <property type="protein sequence ID" value="APG61813.1"/>
    <property type="molecule type" value="Genomic_DNA"/>
</dbReference>